<dbReference type="RefSeq" id="XP_046589233.1">
    <property type="nucleotide sequence ID" value="XM_046733277.1"/>
</dbReference>
<feature type="compositionally biased region" description="Acidic residues" evidence="3">
    <location>
        <begin position="515"/>
        <end position="526"/>
    </location>
</feature>
<feature type="domain" description="CS" evidence="4">
    <location>
        <begin position="1"/>
        <end position="89"/>
    </location>
</feature>
<organism evidence="5 7">
    <name type="scientific">Neodiprion lecontei</name>
    <name type="common">Redheaded pine sawfly</name>
    <dbReference type="NCBI Taxonomy" id="441921"/>
    <lineage>
        <taxon>Eukaryota</taxon>
        <taxon>Metazoa</taxon>
        <taxon>Ecdysozoa</taxon>
        <taxon>Arthropoda</taxon>
        <taxon>Hexapoda</taxon>
        <taxon>Insecta</taxon>
        <taxon>Pterygota</taxon>
        <taxon>Neoptera</taxon>
        <taxon>Endopterygota</taxon>
        <taxon>Hymenoptera</taxon>
        <taxon>Tenthredinoidea</taxon>
        <taxon>Diprionidae</taxon>
        <taxon>Diprioninae</taxon>
        <taxon>Neodiprion</taxon>
    </lineage>
</organism>
<dbReference type="InterPro" id="IPR007052">
    <property type="entry name" value="CS_dom"/>
</dbReference>
<reference evidence="6 7" key="1">
    <citation type="submission" date="2025-05" db="UniProtKB">
        <authorList>
            <consortium name="RefSeq"/>
        </authorList>
    </citation>
    <scope>IDENTIFICATION</scope>
    <source>
        <tissue evidence="6 7">Thorax and Abdomen</tissue>
    </source>
</reference>
<evidence type="ECO:0000313" key="6">
    <source>
        <dbReference type="RefSeq" id="XP_046589233.1"/>
    </source>
</evidence>
<dbReference type="Pfam" id="PF21413">
    <property type="entry name" value="SHQ1-like_CS"/>
    <property type="match status" value="1"/>
</dbReference>
<accession>A0ABM3FMJ1</accession>
<dbReference type="InterPro" id="IPR048696">
    <property type="entry name" value="SHQ1-like_CS"/>
</dbReference>
<evidence type="ECO:0000256" key="3">
    <source>
        <dbReference type="SAM" id="MobiDB-lite"/>
    </source>
</evidence>
<dbReference type="GeneID" id="107217567"/>
<comment type="similarity">
    <text evidence="1">Belongs to the SHQ1 family.</text>
</comment>
<dbReference type="Gene3D" id="2.60.40.790">
    <property type="match status" value="1"/>
</dbReference>
<dbReference type="PANTHER" id="PTHR12967:SF0">
    <property type="entry name" value="PROTEIN SHQ1 HOMOLOG"/>
    <property type="match status" value="1"/>
</dbReference>
<keyword evidence="5" id="KW-1185">Reference proteome</keyword>
<evidence type="ECO:0000259" key="4">
    <source>
        <dbReference type="PROSITE" id="PS51203"/>
    </source>
</evidence>
<evidence type="ECO:0000256" key="1">
    <source>
        <dbReference type="ARBA" id="ARBA00005607"/>
    </source>
</evidence>
<gene>
    <name evidence="6 7 8" type="primary">LOC107217567</name>
</gene>
<dbReference type="RefSeq" id="XP_046589236.1">
    <property type="nucleotide sequence ID" value="XM_046733280.1"/>
</dbReference>
<dbReference type="PANTHER" id="PTHR12967">
    <property type="entry name" value="PROTEIN SHQ1 HOMOLOG"/>
    <property type="match status" value="1"/>
</dbReference>
<name>A0ABM3FMJ1_NEOLC</name>
<proteinExistence type="inferred from homology"/>
<dbReference type="InterPro" id="IPR008978">
    <property type="entry name" value="HSP20-like_chaperone"/>
</dbReference>
<feature type="region of interest" description="Disordered" evidence="3">
    <location>
        <begin position="486"/>
        <end position="526"/>
    </location>
</feature>
<sequence length="526" mass="60071">MLTPRFELTQTVDEVTVIVHAPYARIKDTEVYVEDYDFRFYSAPYYLRLNLPGKIVENDSSSGSYDAEKGDFTLRFSKVNKGEEFQNLDMITTLLAPPKKRTQAVPTIEVISNPVVSLAEEKNGELQTNEVKCNSEGATVDGENRDGDEWFLPQNLNQENIQSSIQPPNYGFGGKFSRALASFESGWTGEIIDLPAPDVTPSIERACLRQKHEFEQFSEEHYMADLIQEEYIRPYIDFKAEWESLKSTEITLSDTEKDLLKELPNKEYLLDSKEVEKITFGLVDILFGSCYNHRTTMGENTVESGWTINKLSSTLCWFQEFNNMEEVVTACVRRSLCYPLYRNWELSVKVLNDVKIVLSLGKKYVVKRLCEIHELFNNSYEPRYMLNQLYIKDYLIWLQQTPSSLIESLSVSLSTIHPNKVEMGLDLVELEAAAFSVQDEDLVIENAIHEMVDKVGNMALYEKNDEKPKFTYTMESKKFLDYLLRRGSSSSSDSSDTDSETESDSSSSSSTSTDESLDSDDTSEVE</sequence>
<dbReference type="InterPro" id="IPR039742">
    <property type="entry name" value="Shq1"/>
</dbReference>
<dbReference type="RefSeq" id="XP_046589235.1">
    <property type="nucleotide sequence ID" value="XM_046733279.1"/>
</dbReference>
<dbReference type="SUPFAM" id="SSF49764">
    <property type="entry name" value="HSP20-like chaperones"/>
    <property type="match status" value="1"/>
</dbReference>
<protein>
    <recommendedName>
        <fullName evidence="2">Protein SHQ1 homolog</fullName>
    </recommendedName>
</protein>
<dbReference type="Proteomes" id="UP000829291">
    <property type="component" value="Chromosome 3"/>
</dbReference>
<evidence type="ECO:0000256" key="2">
    <source>
        <dbReference type="ARBA" id="ARBA00013750"/>
    </source>
</evidence>
<evidence type="ECO:0000313" key="8">
    <source>
        <dbReference type="RefSeq" id="XP_046589236.1"/>
    </source>
</evidence>
<feature type="compositionally biased region" description="Low complexity" evidence="3">
    <location>
        <begin position="504"/>
        <end position="514"/>
    </location>
</feature>
<evidence type="ECO:0000313" key="5">
    <source>
        <dbReference type="Proteomes" id="UP000829291"/>
    </source>
</evidence>
<dbReference type="InterPro" id="IPR007009">
    <property type="entry name" value="Shq1_C"/>
</dbReference>
<dbReference type="PROSITE" id="PS51203">
    <property type="entry name" value="CS"/>
    <property type="match status" value="1"/>
</dbReference>
<dbReference type="Pfam" id="PF04925">
    <property type="entry name" value="SHQ1"/>
    <property type="match status" value="1"/>
</dbReference>
<evidence type="ECO:0000313" key="7">
    <source>
        <dbReference type="RefSeq" id="XP_046589235.1"/>
    </source>
</evidence>